<keyword evidence="1" id="KW-0812">Transmembrane</keyword>
<evidence type="ECO:0000313" key="2">
    <source>
        <dbReference type="EMBL" id="NRF66442.1"/>
    </source>
</evidence>
<dbReference type="EMBL" id="JABRWJ010000002">
    <property type="protein sequence ID" value="NRF66442.1"/>
    <property type="molecule type" value="Genomic_DNA"/>
</dbReference>
<keyword evidence="1" id="KW-1133">Transmembrane helix</keyword>
<evidence type="ECO:0000256" key="1">
    <source>
        <dbReference type="SAM" id="Phobius"/>
    </source>
</evidence>
<reference evidence="2 3" key="1">
    <citation type="submission" date="2020-05" db="EMBL/GenBank/DDBJ databases">
        <title>Aquincola sp. isolate from soil.</title>
        <authorList>
            <person name="Han J."/>
            <person name="Kim D.-U."/>
        </authorList>
    </citation>
    <scope>NUCLEOTIDE SEQUENCE [LARGE SCALE GENOMIC DNA]</scope>
    <source>
        <strain evidence="2 3">S2</strain>
    </source>
</reference>
<gene>
    <name evidence="2" type="ORF">HLB44_05555</name>
</gene>
<name>A0ABX2ECD4_9BURK</name>
<feature type="transmembrane region" description="Helical" evidence="1">
    <location>
        <begin position="35"/>
        <end position="56"/>
    </location>
</feature>
<proteinExistence type="predicted"/>
<evidence type="ECO:0000313" key="3">
    <source>
        <dbReference type="Proteomes" id="UP000737171"/>
    </source>
</evidence>
<dbReference type="Proteomes" id="UP000737171">
    <property type="component" value="Unassembled WGS sequence"/>
</dbReference>
<dbReference type="RefSeq" id="WP_173121524.1">
    <property type="nucleotide sequence ID" value="NZ_JABRWJ010000002.1"/>
</dbReference>
<protein>
    <submittedName>
        <fullName evidence="2">Uncharacterized protein</fullName>
    </submittedName>
</protein>
<organism evidence="2 3">
    <name type="scientific">Pseudaquabacterium terrae</name>
    <dbReference type="NCBI Taxonomy" id="2732868"/>
    <lineage>
        <taxon>Bacteria</taxon>
        <taxon>Pseudomonadati</taxon>
        <taxon>Pseudomonadota</taxon>
        <taxon>Betaproteobacteria</taxon>
        <taxon>Burkholderiales</taxon>
        <taxon>Sphaerotilaceae</taxon>
        <taxon>Pseudaquabacterium</taxon>
    </lineage>
</organism>
<keyword evidence="3" id="KW-1185">Reference proteome</keyword>
<accession>A0ABX2ECD4</accession>
<comment type="caution">
    <text evidence="2">The sequence shown here is derived from an EMBL/GenBank/DDBJ whole genome shotgun (WGS) entry which is preliminary data.</text>
</comment>
<sequence>MPTIDTAWLFTLLGSGLFVLGAVRCLRDLRLRPPGITWMTVGAIFILMSAFLHSGVGQG</sequence>
<feature type="transmembrane region" description="Helical" evidence="1">
    <location>
        <begin position="6"/>
        <end position="23"/>
    </location>
</feature>
<keyword evidence="1" id="KW-0472">Membrane</keyword>